<gene>
    <name evidence="5" type="ORF">KABA2_13S06424</name>
</gene>
<feature type="repeat" description="TPR" evidence="3">
    <location>
        <begin position="717"/>
        <end position="750"/>
    </location>
</feature>
<dbReference type="EMBL" id="CAEFZW010000013">
    <property type="protein sequence ID" value="CAB4257248.1"/>
    <property type="molecule type" value="Genomic_DNA"/>
</dbReference>
<dbReference type="InterPro" id="IPR019734">
    <property type="entry name" value="TPR_rpt"/>
</dbReference>
<feature type="repeat" description="TPR" evidence="3">
    <location>
        <begin position="1212"/>
        <end position="1245"/>
    </location>
</feature>
<feature type="compositionally biased region" description="Basic and acidic residues" evidence="4">
    <location>
        <begin position="341"/>
        <end position="357"/>
    </location>
</feature>
<dbReference type="GeneID" id="64860363"/>
<dbReference type="GO" id="GO:0006401">
    <property type="term" value="P:RNA catabolic process"/>
    <property type="evidence" value="ECO:0007669"/>
    <property type="project" value="InterPro"/>
</dbReference>
<dbReference type="Proteomes" id="UP000644660">
    <property type="component" value="Unassembled WGS sequence"/>
</dbReference>
<dbReference type="SUPFAM" id="SSF81901">
    <property type="entry name" value="HCP-like"/>
    <property type="match status" value="1"/>
</dbReference>
<dbReference type="SUPFAM" id="SSF48452">
    <property type="entry name" value="TPR-like"/>
    <property type="match status" value="3"/>
</dbReference>
<proteinExistence type="predicted"/>
<comment type="caution">
    <text evidence="5">The sequence shown here is derived from an EMBL/GenBank/DDBJ whole genome shotgun (WGS) entry which is preliminary data.</text>
</comment>
<dbReference type="SMART" id="SM00028">
    <property type="entry name" value="TPR"/>
    <property type="match status" value="9"/>
</dbReference>
<feature type="repeat" description="TPR" evidence="3">
    <location>
        <begin position="683"/>
        <end position="716"/>
    </location>
</feature>
<dbReference type="PANTHER" id="PTHR15704">
    <property type="entry name" value="SUPERKILLER 3 PROTEIN-RELATED"/>
    <property type="match status" value="1"/>
</dbReference>
<feature type="region of interest" description="Disordered" evidence="4">
    <location>
        <begin position="341"/>
        <end position="371"/>
    </location>
</feature>
<evidence type="ECO:0000256" key="3">
    <source>
        <dbReference type="PROSITE-ProRule" id="PRU00339"/>
    </source>
</evidence>
<dbReference type="OrthoDB" id="421075at2759"/>
<dbReference type="PROSITE" id="PS50005">
    <property type="entry name" value="TPR"/>
    <property type="match status" value="3"/>
</dbReference>
<feature type="compositionally biased region" description="Acidic residues" evidence="4">
    <location>
        <begin position="358"/>
        <end position="371"/>
    </location>
</feature>
<evidence type="ECO:0000256" key="2">
    <source>
        <dbReference type="ARBA" id="ARBA00022803"/>
    </source>
</evidence>
<dbReference type="Pfam" id="PF18833">
    <property type="entry name" value="TPR_22"/>
    <property type="match status" value="1"/>
</dbReference>
<evidence type="ECO:0000313" key="6">
    <source>
        <dbReference type="Proteomes" id="UP000644660"/>
    </source>
</evidence>
<reference evidence="5 6" key="1">
    <citation type="submission" date="2020-05" db="EMBL/GenBank/DDBJ databases">
        <authorList>
            <person name="Casaregola S."/>
            <person name="Devillers H."/>
            <person name="Grondin C."/>
        </authorList>
    </citation>
    <scope>NUCLEOTIDE SEQUENCE [LARGE SCALE GENOMIC DNA]</scope>
    <source>
        <strain evidence="5 6">CLIB 1767</strain>
    </source>
</reference>
<dbReference type="RefSeq" id="XP_041409092.1">
    <property type="nucleotide sequence ID" value="XM_041553158.1"/>
</dbReference>
<sequence length="1426" mass="163860">MSELKQLLKEAKNELARGDYEEAIEISQEVLKLDKRNYFALVFLGKAYSSNSEQFDLKKACEFYIRAVKIDKDLTLAWKGLFLLFNKHISDILPTLLPYKEYFVLCYDYMLILQSQELSQVELLDSLKSLRTLFKEKTAFLREFYSYFRPGTPEYETLGKNLITPIEALTGLIKIVKKEEGEKISKIVSQQRMKMSANDPNYQFKINALAWEIYENSNLDDDYNQLVNVVDDDTERRSIENEWLEYRIKVLKSMPTDVKSDYFERVRNMVSDMVLVNHDSLVAWKYYFDWQDFDGLDSIDPKIVLQFFAKYPSEPLAIILYAWINSSFSIYDVKSLEKDVNQSKTNPDHHKSERDALENDDNASEEENELNSLLEVEEDSTGIMKEEDILISLVDNISKVKNSIMAYRVISYYYLLNKEYLASLPYTKSGINLISYNQRDLGAILRNSKHELTIDIATCYTYVDAPKNHQSALSLFDKILSEDPHNVRSMIGKSIISIEKQDWKNAYGLLSEVVEHVPSNLEVQSQLAWCKAHLDELDESIEIFTTVINKIEGGDNRTMEFKSETLWRQAKVYLLRQEVLGYNEELQNVQTAFKLLIQIIKNCSDTFSKSYSTLGDIYTMYFKDANRAFKCYYKAFELDSGDVVAAKFVTEVYCDSADWVSASEICERLVKEENATTVLRKVSWPYRVMGVSFIEKQMAAESIEWFQSAIRVEPRDTESWVGLGQAYLECGRIDASIKVFEKVLVLNDKHIFGRYFYSKALSEIGEFENSIPILKNLCIETPEEEAVRMLLAEQLVGYAYDLYNEGYLMKSSSVTVDAIESIKIAICELGCFNQNVWVILSKAIYLFSSVESKIDDLPIENLVEIFQKTDLQNNEDINSVDNVSLEELLSEDISDNVSITTKFLILSAKYAVSSTLFEQQTATVKSACWHNIGITELIAFVTLKENKYRDAAIMALKKAIHYQSNNIETWIALGLATMDVNYRVSQHCFIKAVALSPKDINIWFNLAILGLKNNDITFASEVIARTQSLEPQNPFPWLGLALIKETEGASAESHNLFAHSFVLSNGRSKISQLLYAKSVLDMRIGKGDDERDIDALEEYTAMIFGLEQYFKKNPNNPYAIQCALVALERLHNFKKAQHLCTKLMEILEKHFEVSQDDSELFNFAVLKSQIARIQLGAGEYEQAIENATLAENILYESMENVSADVDGFKSLLSNHVCLGLAYFFLDNFNETLNQFQKLLELSKESRSLVALLSKVLYDVGTDDSKSIALQELVEYTNSHNFDITTTLLISAMTFIENKEVDVKTALSHLLGLSLHELIQDRHKDIPYLIREFMVKLHNDKKSEQNNKQQVDYYSQRTAFLFPQNNESWSTLDKKIQQRVATEGQSKITAEQLSDLYYRNGNLRNIQKSIYLCPWNSEAIMSIKECF</sequence>
<dbReference type="InterPro" id="IPR039226">
    <property type="entry name" value="Ski3/TTC37"/>
</dbReference>
<keyword evidence="2 3" id="KW-0802">TPR repeat</keyword>
<evidence type="ECO:0000313" key="5">
    <source>
        <dbReference type="EMBL" id="CAB4257248.1"/>
    </source>
</evidence>
<keyword evidence="6" id="KW-1185">Reference proteome</keyword>
<dbReference type="GO" id="GO:0055087">
    <property type="term" value="C:Ski complex"/>
    <property type="evidence" value="ECO:0007669"/>
    <property type="project" value="InterPro"/>
</dbReference>
<evidence type="ECO:0000256" key="4">
    <source>
        <dbReference type="SAM" id="MobiDB-lite"/>
    </source>
</evidence>
<organism evidence="5 6">
    <name type="scientific">Maudiozyma barnettii</name>
    <dbReference type="NCBI Taxonomy" id="61262"/>
    <lineage>
        <taxon>Eukaryota</taxon>
        <taxon>Fungi</taxon>
        <taxon>Dikarya</taxon>
        <taxon>Ascomycota</taxon>
        <taxon>Saccharomycotina</taxon>
        <taxon>Saccharomycetes</taxon>
        <taxon>Saccharomycetales</taxon>
        <taxon>Saccharomycetaceae</taxon>
        <taxon>Maudiozyma</taxon>
    </lineage>
</organism>
<dbReference type="InterPro" id="IPR011990">
    <property type="entry name" value="TPR-like_helical_dom_sf"/>
</dbReference>
<name>A0A8H2VKY0_9SACH</name>
<dbReference type="Gene3D" id="1.25.40.10">
    <property type="entry name" value="Tetratricopeptide repeat domain"/>
    <property type="match status" value="4"/>
</dbReference>
<dbReference type="Pfam" id="PF13181">
    <property type="entry name" value="TPR_8"/>
    <property type="match status" value="1"/>
</dbReference>
<protein>
    <submittedName>
        <fullName evidence="5">Similar to Saccharomyces cerevisiae YPR189W SKI3 Ski complex component and TPR protein, mediates 3'-5' RNA degradation by the cytoplasmic exosome</fullName>
    </submittedName>
</protein>
<evidence type="ECO:0000256" key="1">
    <source>
        <dbReference type="ARBA" id="ARBA00022737"/>
    </source>
</evidence>
<dbReference type="InterPro" id="IPR040962">
    <property type="entry name" value="TPR_22"/>
</dbReference>
<dbReference type="PANTHER" id="PTHR15704:SF7">
    <property type="entry name" value="SUPERKILLER COMPLEX PROTEIN 3"/>
    <property type="match status" value="1"/>
</dbReference>
<keyword evidence="1" id="KW-0677">Repeat</keyword>
<accession>A0A8H2VKY0</accession>